<dbReference type="InterPro" id="IPR023210">
    <property type="entry name" value="NADP_OxRdtase_dom"/>
</dbReference>
<name>A0A9Q8INU8_9LACO</name>
<proteinExistence type="inferred from homology"/>
<evidence type="ECO:0000313" key="9">
    <source>
        <dbReference type="Proteomes" id="UP000784700"/>
    </source>
</evidence>
<dbReference type="PANTHER" id="PTHR43827">
    <property type="entry name" value="2,5-DIKETO-D-GLUCONIC ACID REDUCTASE"/>
    <property type="match status" value="1"/>
</dbReference>
<dbReference type="PROSITE" id="PS00798">
    <property type="entry name" value="ALDOKETO_REDUCTASE_1"/>
    <property type="match status" value="1"/>
</dbReference>
<dbReference type="SUPFAM" id="SSF51430">
    <property type="entry name" value="NAD(P)-linked oxidoreductase"/>
    <property type="match status" value="1"/>
</dbReference>
<dbReference type="GeneID" id="58108453"/>
<evidence type="ECO:0000256" key="2">
    <source>
        <dbReference type="ARBA" id="ARBA00022857"/>
    </source>
</evidence>
<dbReference type="InterPro" id="IPR018170">
    <property type="entry name" value="Aldo/ket_reductase_CS"/>
</dbReference>
<evidence type="ECO:0000256" key="4">
    <source>
        <dbReference type="PIRSR" id="PIRSR000097-1"/>
    </source>
</evidence>
<dbReference type="FunFam" id="3.20.20.100:FF:000015">
    <property type="entry name" value="Oxidoreductase, aldo/keto reductase family"/>
    <property type="match status" value="1"/>
</dbReference>
<evidence type="ECO:0000256" key="5">
    <source>
        <dbReference type="PIRSR" id="PIRSR000097-2"/>
    </source>
</evidence>
<evidence type="ECO:0000256" key="3">
    <source>
        <dbReference type="ARBA" id="ARBA00023002"/>
    </source>
</evidence>
<dbReference type="Pfam" id="PF00248">
    <property type="entry name" value="Aldo_ket_red"/>
    <property type="match status" value="1"/>
</dbReference>
<evidence type="ECO:0000256" key="1">
    <source>
        <dbReference type="ARBA" id="ARBA00007905"/>
    </source>
</evidence>
<keyword evidence="2" id="KW-0521">NADP</keyword>
<organism evidence="8 9">
    <name type="scientific">Apilactobacillus micheneri</name>
    <dbReference type="NCBI Taxonomy" id="1899430"/>
    <lineage>
        <taxon>Bacteria</taxon>
        <taxon>Bacillati</taxon>
        <taxon>Bacillota</taxon>
        <taxon>Bacilli</taxon>
        <taxon>Lactobacillales</taxon>
        <taxon>Lactobacillaceae</taxon>
        <taxon>Apilactobacillus</taxon>
    </lineage>
</organism>
<feature type="site" description="Lowers pKa of active site Tyr" evidence="6">
    <location>
        <position position="74"/>
    </location>
</feature>
<comment type="caution">
    <text evidence="8">The sequence shown here is derived from an EMBL/GenBank/DDBJ whole genome shotgun (WGS) entry which is preliminary data.</text>
</comment>
<dbReference type="InterPro" id="IPR020471">
    <property type="entry name" value="AKR"/>
</dbReference>
<accession>A0A9Q8INU8</accession>
<gene>
    <name evidence="8" type="ORF">DY130_04180</name>
</gene>
<sequence>MPNVKLNNGVLMPQEGFGVYQVPDYEQCKQAVKDALSVGYRAIDTAQGYQNEDAVGDAIAESDVDRKDIFITTKVWISNFGHEKTLETVNESLKKLKTDYLDLVLIHQPVADYYSAYRALEKLYNDGKIRAIGVSNMNPAKYIDFIMNNEVKPAVNQVETHVFNQQKTLRKYMNENDTQIESWAPFAEGKNNLFSNEVLNSIGEKYAKSAAQVALKFLAQSGVVIIPKSTHIERMKENIDIWDFELTEDEMTQISNLDLDKSLFLDHSNPETIKWLNQLKL</sequence>
<feature type="active site" description="Proton donor" evidence="4">
    <location>
        <position position="49"/>
    </location>
</feature>
<dbReference type="RefSeq" id="WP_108982318.1">
    <property type="nucleotide sequence ID" value="NZ_BAABXB010000142.1"/>
</dbReference>
<dbReference type="PRINTS" id="PR00069">
    <property type="entry name" value="ALDKETRDTASE"/>
</dbReference>
<feature type="binding site" evidence="5">
    <location>
        <position position="107"/>
    </location>
    <ligand>
        <name>substrate</name>
    </ligand>
</feature>
<keyword evidence="3" id="KW-0560">Oxidoreductase</keyword>
<dbReference type="InterPro" id="IPR036812">
    <property type="entry name" value="NAD(P)_OxRdtase_dom_sf"/>
</dbReference>
<evidence type="ECO:0000313" key="8">
    <source>
        <dbReference type="EMBL" id="TPR44314.1"/>
    </source>
</evidence>
<dbReference type="EMBL" id="QUBG01000003">
    <property type="protein sequence ID" value="TPR44314.1"/>
    <property type="molecule type" value="Genomic_DNA"/>
</dbReference>
<dbReference type="PIRSF" id="PIRSF000097">
    <property type="entry name" value="AKR"/>
    <property type="match status" value="1"/>
</dbReference>
<reference evidence="8" key="1">
    <citation type="submission" date="2018-08" db="EMBL/GenBank/DDBJ databases">
        <title>Comparative genomics of wild bee and flower associated Lactobacillus reveals potential adaptation to the bee host.</title>
        <authorList>
            <person name="Vuong H.Q."/>
            <person name="Mcfrederick Q.S."/>
        </authorList>
    </citation>
    <scope>NUCLEOTIDE SEQUENCE</scope>
    <source>
        <strain evidence="8">HV_63</strain>
    </source>
</reference>
<comment type="similarity">
    <text evidence="1">Belongs to the aldo/keto reductase family.</text>
</comment>
<dbReference type="OrthoDB" id="9804790at2"/>
<dbReference type="PROSITE" id="PS00063">
    <property type="entry name" value="ALDOKETO_REDUCTASE_3"/>
    <property type="match status" value="1"/>
</dbReference>
<dbReference type="GO" id="GO:0016616">
    <property type="term" value="F:oxidoreductase activity, acting on the CH-OH group of donors, NAD or NADP as acceptor"/>
    <property type="evidence" value="ECO:0007669"/>
    <property type="project" value="UniProtKB-ARBA"/>
</dbReference>
<protein>
    <submittedName>
        <fullName evidence="8">Aldo/keto reductase</fullName>
    </submittedName>
</protein>
<dbReference type="Proteomes" id="UP000784700">
    <property type="component" value="Unassembled WGS sequence"/>
</dbReference>
<dbReference type="CDD" id="cd19133">
    <property type="entry name" value="AKR_AKR5F1"/>
    <property type="match status" value="1"/>
</dbReference>
<evidence type="ECO:0000256" key="6">
    <source>
        <dbReference type="PIRSR" id="PIRSR000097-3"/>
    </source>
</evidence>
<feature type="domain" description="NADP-dependent oxidoreductase" evidence="7">
    <location>
        <begin position="22"/>
        <end position="257"/>
    </location>
</feature>
<evidence type="ECO:0000259" key="7">
    <source>
        <dbReference type="Pfam" id="PF00248"/>
    </source>
</evidence>
<dbReference type="PANTHER" id="PTHR43827:SF3">
    <property type="entry name" value="NADP-DEPENDENT OXIDOREDUCTASE DOMAIN-CONTAINING PROTEIN"/>
    <property type="match status" value="1"/>
</dbReference>
<dbReference type="AlphaFoldDB" id="A0A9Q8INU8"/>
<dbReference type="Gene3D" id="3.20.20.100">
    <property type="entry name" value="NADP-dependent oxidoreductase domain"/>
    <property type="match status" value="1"/>
</dbReference>